<evidence type="ECO:0000313" key="2">
    <source>
        <dbReference type="EMBL" id="GAY49894.1"/>
    </source>
</evidence>
<name>A0A2H5PC01_CITUN</name>
<protein>
    <recommendedName>
        <fullName evidence="1">Lipoxygenase domain-containing protein</fullName>
    </recommendedName>
</protein>
<dbReference type="EMBL" id="BDQV01000057">
    <property type="protein sequence ID" value="GAY49894.1"/>
    <property type="molecule type" value="Genomic_DNA"/>
</dbReference>
<comment type="caution">
    <text evidence="2">The sequence shown here is derived from an EMBL/GenBank/DDBJ whole genome shotgun (WGS) entry which is preliminary data.</text>
</comment>
<dbReference type="SUPFAM" id="SSF48484">
    <property type="entry name" value="Lipoxigenase"/>
    <property type="match status" value="1"/>
</dbReference>
<feature type="domain" description="Lipoxygenase" evidence="1">
    <location>
        <begin position="1"/>
        <end position="63"/>
    </location>
</feature>
<dbReference type="GO" id="GO:0016702">
    <property type="term" value="F:oxidoreductase activity, acting on single donors with incorporation of molecular oxygen, incorporation of two atoms of oxygen"/>
    <property type="evidence" value="ECO:0007669"/>
    <property type="project" value="InterPro"/>
</dbReference>
<evidence type="ECO:0000313" key="3">
    <source>
        <dbReference type="Proteomes" id="UP000236630"/>
    </source>
</evidence>
<dbReference type="InterPro" id="IPR013819">
    <property type="entry name" value="LipOase_C"/>
</dbReference>
<evidence type="ECO:0000259" key="1">
    <source>
        <dbReference type="PROSITE" id="PS51393"/>
    </source>
</evidence>
<dbReference type="Proteomes" id="UP000236630">
    <property type="component" value="Unassembled WGS sequence"/>
</dbReference>
<gene>
    <name evidence="2" type="ORF">CUMW_122540</name>
</gene>
<dbReference type="Gene3D" id="1.20.245.10">
    <property type="entry name" value="Lipoxygenase-1, Domain 5"/>
    <property type="match status" value="1"/>
</dbReference>
<reference evidence="2 3" key="1">
    <citation type="journal article" date="2017" name="Front. Genet.">
        <title>Draft sequencing of the heterozygous diploid genome of Satsuma (Citrus unshiu Marc.) using a hybrid assembly approach.</title>
        <authorList>
            <person name="Shimizu T."/>
            <person name="Tanizawa Y."/>
            <person name="Mochizuki T."/>
            <person name="Nagasaki H."/>
            <person name="Yoshioka T."/>
            <person name="Toyoda A."/>
            <person name="Fujiyama A."/>
            <person name="Kaminuma E."/>
            <person name="Nakamura Y."/>
        </authorList>
    </citation>
    <scope>NUCLEOTIDE SEQUENCE [LARGE SCALE GENOMIC DNA]</scope>
    <source>
        <strain evidence="3">cv. Miyagawa wase</strain>
    </source>
</reference>
<dbReference type="GO" id="GO:0046872">
    <property type="term" value="F:metal ion binding"/>
    <property type="evidence" value="ECO:0007669"/>
    <property type="project" value="InterPro"/>
</dbReference>
<keyword evidence="3" id="KW-1185">Reference proteome</keyword>
<accession>A0A2H5PC01</accession>
<dbReference type="InterPro" id="IPR036226">
    <property type="entry name" value="LipOase_C_sf"/>
</dbReference>
<proteinExistence type="predicted"/>
<dbReference type="STRING" id="55188.A0A2H5PC01"/>
<organism evidence="2 3">
    <name type="scientific">Citrus unshiu</name>
    <name type="common">Satsuma mandarin</name>
    <name type="synonym">Citrus nobilis var. unshiu</name>
    <dbReference type="NCBI Taxonomy" id="55188"/>
    <lineage>
        <taxon>Eukaryota</taxon>
        <taxon>Viridiplantae</taxon>
        <taxon>Streptophyta</taxon>
        <taxon>Embryophyta</taxon>
        <taxon>Tracheophyta</taxon>
        <taxon>Spermatophyta</taxon>
        <taxon>Magnoliopsida</taxon>
        <taxon>eudicotyledons</taxon>
        <taxon>Gunneridae</taxon>
        <taxon>Pentapetalae</taxon>
        <taxon>rosids</taxon>
        <taxon>malvids</taxon>
        <taxon>Sapindales</taxon>
        <taxon>Rutaceae</taxon>
        <taxon>Aurantioideae</taxon>
        <taxon>Citrus</taxon>
    </lineage>
</organism>
<dbReference type="PROSITE" id="PS51393">
    <property type="entry name" value="LIPOXYGENASE_3"/>
    <property type="match status" value="1"/>
</dbReference>
<sequence length="63" mass="6740">MVVLDTLSSHSPGDKYLGNQMEAANANKELNNRTGAGMVPYELLKPFSDPGLLGKGDLYSISI</sequence>
<dbReference type="AlphaFoldDB" id="A0A2H5PC01"/>